<dbReference type="Pfam" id="PF12680">
    <property type="entry name" value="SnoaL_2"/>
    <property type="match status" value="1"/>
</dbReference>
<accession>A0A128EZN2</accession>
<feature type="domain" description="SnoaL-like" evidence="1">
    <location>
        <begin position="19"/>
        <end position="123"/>
    </location>
</feature>
<dbReference type="InterPro" id="IPR037401">
    <property type="entry name" value="SnoaL-like"/>
</dbReference>
<dbReference type="Gene3D" id="3.10.450.50">
    <property type="match status" value="1"/>
</dbReference>
<reference evidence="3" key="1">
    <citation type="submission" date="2016-02" db="EMBL/GenBank/DDBJ databases">
        <authorList>
            <person name="Rodrigo-Torres Lidia"/>
            <person name="Arahal R.David."/>
        </authorList>
    </citation>
    <scope>NUCLEOTIDE SEQUENCE [LARGE SCALE GENOMIC DNA]</scope>
    <source>
        <strain evidence="3">CECT 8713</strain>
    </source>
</reference>
<evidence type="ECO:0000259" key="1">
    <source>
        <dbReference type="Pfam" id="PF12680"/>
    </source>
</evidence>
<name>A0A128EZN2_9GAMM</name>
<dbReference type="InterPro" id="IPR032710">
    <property type="entry name" value="NTF2-like_dom_sf"/>
</dbReference>
<dbReference type="SUPFAM" id="SSF54427">
    <property type="entry name" value="NTF2-like"/>
    <property type="match status" value="1"/>
</dbReference>
<dbReference type="OrthoDB" id="13610at2"/>
<gene>
    <name evidence="2" type="ORF">GMA8713_01211</name>
</gene>
<keyword evidence="3" id="KW-1185">Reference proteome</keyword>
<dbReference type="AlphaFoldDB" id="A0A128EZN2"/>
<protein>
    <submittedName>
        <fullName evidence="2">SnoaL-like domain protein</fullName>
    </submittedName>
</protein>
<sequence>MNNPTTQAKPDSITTDFLDAFSKAWNDHDVEALMTFMTDDCVFLTAAGSELQGTTISGFDAVRDAFEQVWKTFPDVCWKDAEHTILSGSKAITESTFCATKPDGSRIEARMVDVFTLRDGKIAVKNAFRKDRPALVV</sequence>
<proteinExistence type="predicted"/>
<dbReference type="Proteomes" id="UP000073601">
    <property type="component" value="Unassembled WGS sequence"/>
</dbReference>
<evidence type="ECO:0000313" key="2">
    <source>
        <dbReference type="EMBL" id="CZF79987.1"/>
    </source>
</evidence>
<organism evidence="2 3">
    <name type="scientific">Grimontia marina</name>
    <dbReference type="NCBI Taxonomy" id="646534"/>
    <lineage>
        <taxon>Bacteria</taxon>
        <taxon>Pseudomonadati</taxon>
        <taxon>Pseudomonadota</taxon>
        <taxon>Gammaproteobacteria</taxon>
        <taxon>Vibrionales</taxon>
        <taxon>Vibrionaceae</taxon>
        <taxon>Grimontia</taxon>
    </lineage>
</organism>
<evidence type="ECO:0000313" key="3">
    <source>
        <dbReference type="Proteomes" id="UP000073601"/>
    </source>
</evidence>
<dbReference type="EMBL" id="FIZY01000008">
    <property type="protein sequence ID" value="CZF79987.1"/>
    <property type="molecule type" value="Genomic_DNA"/>
</dbReference>